<keyword evidence="4" id="KW-0378">Hydrolase</keyword>
<feature type="signal peptide" evidence="7">
    <location>
        <begin position="1"/>
        <end position="18"/>
    </location>
</feature>
<dbReference type="PANTHER" id="PTHR11010:SF117">
    <property type="entry name" value="SERINE PROTEASE 16"/>
    <property type="match status" value="1"/>
</dbReference>
<evidence type="ECO:0000256" key="1">
    <source>
        <dbReference type="ARBA" id="ARBA00011079"/>
    </source>
</evidence>
<keyword evidence="2" id="KW-0645">Protease</keyword>
<dbReference type="PANTHER" id="PTHR11010">
    <property type="entry name" value="PROTEASE S28 PRO-X CARBOXYPEPTIDASE-RELATED"/>
    <property type="match status" value="1"/>
</dbReference>
<keyword evidence="5" id="KW-0325">Glycoprotein</keyword>
<evidence type="ECO:0000256" key="3">
    <source>
        <dbReference type="ARBA" id="ARBA00022729"/>
    </source>
</evidence>
<sequence length="594" mass="66870">MRTASALVFSLLGFLALADPLSSNELASKGTTPALPLGLWKEAKLRRRHDDGARGPWVDSQTGQIPFLSRHEPSTSYQEHYFDQLVSHNPHYPPTTPDETWQQRYWFDATFYKPGGPFFLLDAGETDGEGRLPFLSQGILRILSEATNGIGIVFEHRYYGKSFPVSNLTTDSLRFLTTRQSLDDGAHFARNIVLPGLENVDIQAGGSTPWIYYGGSYAGAKAALARNLYPDVFAGGIASSAVTAAIEDYWQYYEPIRQNGPSECIDRLVNHTSLIDSLLALEQPALTSALKGYFGLGNVTSDADFVNALAIPLGSWQARNWDPSVGSTRFFEFCDAITANSSSIYEADLFQPAQLAALPSLPRDPRKALASFAGYASYVREHVATLCPPDTAQDDCFGTDEYSGDELDDYEWKSWAYQFCTEWGYFIGAPPDSEHPSLVSRLLTTEYTSKICRKAFPPGELNSVPNRPNVTAINQYGGFNFSYPRLAFIDGSEDPWIYATPHSPLAPHHGHRRSTTSEPFLLIKGGVHHWDENGRPSPPEPEEIQRVHREEVEFVRAWLEEWREEQREKERKRRGRWRWRGEGRGRQRERARWA</sequence>
<evidence type="ECO:0000256" key="2">
    <source>
        <dbReference type="ARBA" id="ARBA00022670"/>
    </source>
</evidence>
<dbReference type="GO" id="GO:0006508">
    <property type="term" value="P:proteolysis"/>
    <property type="evidence" value="ECO:0007669"/>
    <property type="project" value="UniProtKB-KW"/>
</dbReference>
<dbReference type="AlphaFoldDB" id="A0A061B416"/>
<feature type="chain" id="PRO_5030001664" evidence="7">
    <location>
        <begin position="19"/>
        <end position="594"/>
    </location>
</feature>
<organism evidence="8">
    <name type="scientific">Rhodotorula toruloides</name>
    <name type="common">Yeast</name>
    <name type="synonym">Rhodosporidium toruloides</name>
    <dbReference type="NCBI Taxonomy" id="5286"/>
    <lineage>
        <taxon>Eukaryota</taxon>
        <taxon>Fungi</taxon>
        <taxon>Dikarya</taxon>
        <taxon>Basidiomycota</taxon>
        <taxon>Pucciniomycotina</taxon>
        <taxon>Microbotryomycetes</taxon>
        <taxon>Sporidiobolales</taxon>
        <taxon>Sporidiobolaceae</taxon>
        <taxon>Rhodotorula</taxon>
    </lineage>
</organism>
<dbReference type="GO" id="GO:0008239">
    <property type="term" value="F:dipeptidyl-peptidase activity"/>
    <property type="evidence" value="ECO:0007669"/>
    <property type="project" value="TreeGrafter"/>
</dbReference>
<evidence type="ECO:0000313" key="8">
    <source>
        <dbReference type="EMBL" id="CDR44228.1"/>
    </source>
</evidence>
<name>A0A061B416_RHOTO</name>
<evidence type="ECO:0000256" key="6">
    <source>
        <dbReference type="SAM" id="MobiDB-lite"/>
    </source>
</evidence>
<comment type="similarity">
    <text evidence="1">Belongs to the peptidase S28 family.</text>
</comment>
<gene>
    <name evidence="8" type="ORF">RHTO0S_09e01442g</name>
</gene>
<evidence type="ECO:0000256" key="7">
    <source>
        <dbReference type="SAM" id="SignalP"/>
    </source>
</evidence>
<evidence type="ECO:0000256" key="5">
    <source>
        <dbReference type="ARBA" id="ARBA00023180"/>
    </source>
</evidence>
<dbReference type="Gene3D" id="3.40.50.1820">
    <property type="entry name" value="alpha/beta hydrolase"/>
    <property type="match status" value="2"/>
</dbReference>
<accession>A0A061B416</accession>
<dbReference type="InterPro" id="IPR029058">
    <property type="entry name" value="AB_hydrolase_fold"/>
</dbReference>
<keyword evidence="3 7" id="KW-0732">Signal</keyword>
<feature type="compositionally biased region" description="Basic and acidic residues" evidence="6">
    <location>
        <begin position="579"/>
        <end position="594"/>
    </location>
</feature>
<dbReference type="Pfam" id="PF05577">
    <property type="entry name" value="Peptidase_S28"/>
    <property type="match status" value="2"/>
</dbReference>
<dbReference type="OrthoDB" id="2130629at2759"/>
<proteinExistence type="inferred from homology"/>
<protein>
    <submittedName>
        <fullName evidence="8">RHTO0S09e01442g1_1</fullName>
    </submittedName>
</protein>
<feature type="region of interest" description="Disordered" evidence="6">
    <location>
        <begin position="564"/>
        <end position="594"/>
    </location>
</feature>
<reference evidence="8" key="1">
    <citation type="journal article" date="2014" name="Genome Announc.">
        <title>Draft genome sequence of Rhodosporidium toruloides CECT1137, an oleaginous yeast of biotechnological interest.</title>
        <authorList>
            <person name="Morin N."/>
            <person name="Calcas X."/>
            <person name="Devillers H."/>
            <person name="Durrens P."/>
            <person name="Sherman D.J."/>
            <person name="Nicaud J.-M."/>
            <person name="Neuveglise C."/>
        </authorList>
    </citation>
    <scope>NUCLEOTIDE SEQUENCE</scope>
    <source>
        <strain evidence="8">CECT1137</strain>
    </source>
</reference>
<dbReference type="SUPFAM" id="SSF53474">
    <property type="entry name" value="alpha/beta-Hydrolases"/>
    <property type="match status" value="1"/>
</dbReference>
<evidence type="ECO:0000256" key="4">
    <source>
        <dbReference type="ARBA" id="ARBA00022801"/>
    </source>
</evidence>
<dbReference type="InterPro" id="IPR008758">
    <property type="entry name" value="Peptidase_S28"/>
</dbReference>
<dbReference type="GO" id="GO:0070008">
    <property type="term" value="F:serine-type exopeptidase activity"/>
    <property type="evidence" value="ECO:0007669"/>
    <property type="project" value="InterPro"/>
</dbReference>
<dbReference type="EMBL" id="LK052944">
    <property type="protein sequence ID" value="CDR44228.1"/>
    <property type="molecule type" value="Genomic_DNA"/>
</dbReference>